<dbReference type="EMBL" id="CM001220">
    <property type="protein sequence ID" value="AES90839.1"/>
    <property type="molecule type" value="Genomic_DNA"/>
</dbReference>
<accession>G7JHL8</accession>
<keyword evidence="3" id="KW-1185">Reference proteome</keyword>
<dbReference type="EnsemblPlants" id="AES90839">
    <property type="protein sequence ID" value="AES90839"/>
    <property type="gene ID" value="MTR_4g098730"/>
</dbReference>
<dbReference type="Proteomes" id="UP000002051">
    <property type="component" value="Chromosome 4"/>
</dbReference>
<dbReference type="AlphaFoldDB" id="G7JHL8"/>
<evidence type="ECO:0000313" key="3">
    <source>
        <dbReference type="Proteomes" id="UP000002051"/>
    </source>
</evidence>
<gene>
    <name evidence="1" type="ordered locus">MTR_4g098730</name>
</gene>
<reference evidence="2" key="3">
    <citation type="submission" date="2015-04" db="UniProtKB">
        <authorList>
            <consortium name="EnsemblPlants"/>
        </authorList>
    </citation>
    <scope>IDENTIFICATION</scope>
    <source>
        <strain evidence="2">cv. Jemalong A17</strain>
    </source>
</reference>
<protein>
    <submittedName>
        <fullName evidence="1 2">Uncharacterized protein</fullName>
    </submittedName>
</protein>
<organism evidence="1 3">
    <name type="scientific">Medicago truncatula</name>
    <name type="common">Barrel medic</name>
    <name type="synonym">Medicago tribuloides</name>
    <dbReference type="NCBI Taxonomy" id="3880"/>
    <lineage>
        <taxon>Eukaryota</taxon>
        <taxon>Viridiplantae</taxon>
        <taxon>Streptophyta</taxon>
        <taxon>Embryophyta</taxon>
        <taxon>Tracheophyta</taxon>
        <taxon>Spermatophyta</taxon>
        <taxon>Magnoliopsida</taxon>
        <taxon>eudicotyledons</taxon>
        <taxon>Gunneridae</taxon>
        <taxon>Pentapetalae</taxon>
        <taxon>rosids</taxon>
        <taxon>fabids</taxon>
        <taxon>Fabales</taxon>
        <taxon>Fabaceae</taxon>
        <taxon>Papilionoideae</taxon>
        <taxon>50 kb inversion clade</taxon>
        <taxon>NPAAA clade</taxon>
        <taxon>Hologalegina</taxon>
        <taxon>IRL clade</taxon>
        <taxon>Trifolieae</taxon>
        <taxon>Medicago</taxon>
    </lineage>
</organism>
<proteinExistence type="predicted"/>
<reference evidence="1 3" key="2">
    <citation type="journal article" date="2014" name="BMC Genomics">
        <title>An improved genome release (version Mt4.0) for the model legume Medicago truncatula.</title>
        <authorList>
            <person name="Tang H."/>
            <person name="Krishnakumar V."/>
            <person name="Bidwell S."/>
            <person name="Rosen B."/>
            <person name="Chan A."/>
            <person name="Zhou S."/>
            <person name="Gentzbittel L."/>
            <person name="Childs K.L."/>
            <person name="Yandell M."/>
            <person name="Gundlach H."/>
            <person name="Mayer K.F."/>
            <person name="Schwartz D.C."/>
            <person name="Town C.D."/>
        </authorList>
    </citation>
    <scope>GENOME REANNOTATION</scope>
    <source>
        <strain evidence="2 3">cv. Jemalong A17</strain>
    </source>
</reference>
<evidence type="ECO:0000313" key="1">
    <source>
        <dbReference type="EMBL" id="AES90839.1"/>
    </source>
</evidence>
<reference evidence="1 3" key="1">
    <citation type="journal article" date="2011" name="Nature">
        <title>The Medicago genome provides insight into the evolution of rhizobial symbioses.</title>
        <authorList>
            <person name="Young N.D."/>
            <person name="Debelle F."/>
            <person name="Oldroyd G.E."/>
            <person name="Geurts R."/>
            <person name="Cannon S.B."/>
            <person name="Udvardi M.K."/>
            <person name="Benedito V.A."/>
            <person name="Mayer K.F."/>
            <person name="Gouzy J."/>
            <person name="Schoof H."/>
            <person name="Van de Peer Y."/>
            <person name="Proost S."/>
            <person name="Cook D.R."/>
            <person name="Meyers B.C."/>
            <person name="Spannagl M."/>
            <person name="Cheung F."/>
            <person name="De Mita S."/>
            <person name="Krishnakumar V."/>
            <person name="Gundlach H."/>
            <person name="Zhou S."/>
            <person name="Mudge J."/>
            <person name="Bharti A.K."/>
            <person name="Murray J.D."/>
            <person name="Naoumkina M.A."/>
            <person name="Rosen B."/>
            <person name="Silverstein K.A."/>
            <person name="Tang H."/>
            <person name="Rombauts S."/>
            <person name="Zhao P.X."/>
            <person name="Zhou P."/>
            <person name="Barbe V."/>
            <person name="Bardou P."/>
            <person name="Bechner M."/>
            <person name="Bellec A."/>
            <person name="Berger A."/>
            <person name="Berges H."/>
            <person name="Bidwell S."/>
            <person name="Bisseling T."/>
            <person name="Choisne N."/>
            <person name="Couloux A."/>
            <person name="Denny R."/>
            <person name="Deshpande S."/>
            <person name="Dai X."/>
            <person name="Doyle J.J."/>
            <person name="Dudez A.M."/>
            <person name="Farmer A.D."/>
            <person name="Fouteau S."/>
            <person name="Franken C."/>
            <person name="Gibelin C."/>
            <person name="Gish J."/>
            <person name="Goldstein S."/>
            <person name="Gonzalez A.J."/>
            <person name="Green P.J."/>
            <person name="Hallab A."/>
            <person name="Hartog M."/>
            <person name="Hua A."/>
            <person name="Humphray S.J."/>
            <person name="Jeong D.H."/>
            <person name="Jing Y."/>
            <person name="Jocker A."/>
            <person name="Kenton S.M."/>
            <person name="Kim D.J."/>
            <person name="Klee K."/>
            <person name="Lai H."/>
            <person name="Lang C."/>
            <person name="Lin S."/>
            <person name="Macmil S.L."/>
            <person name="Magdelenat G."/>
            <person name="Matthews L."/>
            <person name="McCorrison J."/>
            <person name="Monaghan E.L."/>
            <person name="Mun J.H."/>
            <person name="Najar F.Z."/>
            <person name="Nicholson C."/>
            <person name="Noirot C."/>
            <person name="O'Bleness M."/>
            <person name="Paule C.R."/>
            <person name="Poulain J."/>
            <person name="Prion F."/>
            <person name="Qin B."/>
            <person name="Qu C."/>
            <person name="Retzel E.F."/>
            <person name="Riddle C."/>
            <person name="Sallet E."/>
            <person name="Samain S."/>
            <person name="Samson N."/>
            <person name="Sanders I."/>
            <person name="Saurat O."/>
            <person name="Scarpelli C."/>
            <person name="Schiex T."/>
            <person name="Segurens B."/>
            <person name="Severin A.J."/>
            <person name="Sherrier D.J."/>
            <person name="Shi R."/>
            <person name="Sims S."/>
            <person name="Singer S.R."/>
            <person name="Sinharoy S."/>
            <person name="Sterck L."/>
            <person name="Viollet A."/>
            <person name="Wang B.B."/>
            <person name="Wang K."/>
            <person name="Wang M."/>
            <person name="Wang X."/>
            <person name="Warfsmann J."/>
            <person name="Weissenbach J."/>
            <person name="White D.D."/>
            <person name="White J.D."/>
            <person name="Wiley G.B."/>
            <person name="Wincker P."/>
            <person name="Xing Y."/>
            <person name="Yang L."/>
            <person name="Yao Z."/>
            <person name="Ying F."/>
            <person name="Zhai J."/>
            <person name="Zhou L."/>
            <person name="Zuber A."/>
            <person name="Denarie J."/>
            <person name="Dixon R.A."/>
            <person name="May G.D."/>
            <person name="Schwartz D.C."/>
            <person name="Rogers J."/>
            <person name="Quetier F."/>
            <person name="Town C.D."/>
            <person name="Roe B.A."/>
        </authorList>
    </citation>
    <scope>NUCLEOTIDE SEQUENCE [LARGE SCALE GENOMIC DNA]</scope>
    <source>
        <strain evidence="1">A17</strain>
        <strain evidence="2 3">cv. Jemalong A17</strain>
    </source>
</reference>
<dbReference type="PaxDb" id="3880-AES90839"/>
<sequence>MSQYDSSLFIHSTSKGIVLLLLYVDVPKASLAAVQEVYNTSRRDQFLMKLRPEFEVVRAKLKTVEMWESLMADYT</sequence>
<dbReference type="HOGENOM" id="CLU_2674817_0_0_1"/>
<evidence type="ECO:0000313" key="2">
    <source>
        <dbReference type="EnsemblPlants" id="AES90839"/>
    </source>
</evidence>
<name>G7JHL8_MEDTR</name>